<sequence length="50" mass="5599">MPGSFKKHRSGLPGNRTGNAPSRGRETPREKSFDAVTVALKEHRRSLFSF</sequence>
<comment type="caution">
    <text evidence="2">The sequence shown here is derived from an EMBL/GenBank/DDBJ whole genome shotgun (WGS) entry which is preliminary data.</text>
</comment>
<protein>
    <submittedName>
        <fullName evidence="2">Uncharacterized protein</fullName>
    </submittedName>
</protein>
<feature type="region of interest" description="Disordered" evidence="1">
    <location>
        <begin position="1"/>
        <end position="34"/>
    </location>
</feature>
<dbReference type="Proteomes" id="UP000075683">
    <property type="component" value="Unassembled WGS sequence"/>
</dbReference>
<feature type="compositionally biased region" description="Basic residues" evidence="1">
    <location>
        <begin position="1"/>
        <end position="10"/>
    </location>
</feature>
<evidence type="ECO:0000256" key="1">
    <source>
        <dbReference type="SAM" id="MobiDB-lite"/>
    </source>
</evidence>
<proteinExistence type="predicted"/>
<gene>
    <name evidence="2" type="ORF">B4135_2190</name>
</gene>
<dbReference type="AlphaFoldDB" id="A0A150M4G5"/>
<dbReference type="EMBL" id="LQYT01000043">
    <property type="protein sequence ID" value="KYD19266.1"/>
    <property type="molecule type" value="Genomic_DNA"/>
</dbReference>
<evidence type="ECO:0000313" key="2">
    <source>
        <dbReference type="EMBL" id="KYD19266.1"/>
    </source>
</evidence>
<organism evidence="2 3">
    <name type="scientific">Caldibacillus debilis</name>
    <dbReference type="NCBI Taxonomy" id="301148"/>
    <lineage>
        <taxon>Bacteria</taxon>
        <taxon>Bacillati</taxon>
        <taxon>Bacillota</taxon>
        <taxon>Bacilli</taxon>
        <taxon>Bacillales</taxon>
        <taxon>Bacillaceae</taxon>
        <taxon>Caldibacillus</taxon>
    </lineage>
</organism>
<feature type="compositionally biased region" description="Basic and acidic residues" evidence="1">
    <location>
        <begin position="23"/>
        <end position="33"/>
    </location>
</feature>
<accession>A0A150M4G5</accession>
<evidence type="ECO:0000313" key="3">
    <source>
        <dbReference type="Proteomes" id="UP000075683"/>
    </source>
</evidence>
<dbReference type="STRING" id="301148.B4135_2190"/>
<reference evidence="2 3" key="1">
    <citation type="submission" date="2016-01" db="EMBL/GenBank/DDBJ databases">
        <title>Draft Genome Sequences of Seven Thermophilic Sporeformers Isolated from Foods.</title>
        <authorList>
            <person name="Berendsen E.M."/>
            <person name="Wells-Bennik M.H."/>
            <person name="Krawcyk A.O."/>
            <person name="De Jong A."/>
            <person name="Holsappel S."/>
            <person name="Eijlander R.T."/>
            <person name="Kuipers O.P."/>
        </authorList>
    </citation>
    <scope>NUCLEOTIDE SEQUENCE [LARGE SCALE GENOMIC DNA]</scope>
    <source>
        <strain evidence="2 3">B4135</strain>
    </source>
</reference>
<name>A0A150M4G5_9BACI</name>